<dbReference type="GeneID" id="36378328"/>
<evidence type="ECO:0000313" key="4">
    <source>
        <dbReference type="EMBL" id="CEF65964.1"/>
    </source>
</evidence>
<dbReference type="Pfam" id="PF01549">
    <property type="entry name" value="ShK"/>
    <property type="match status" value="2"/>
</dbReference>
<evidence type="ECO:0000313" key="7">
    <source>
        <dbReference type="WormBase" id="SRAE_2000063800"/>
    </source>
</evidence>
<evidence type="ECO:0000259" key="3">
    <source>
        <dbReference type="PROSITE" id="PS51670"/>
    </source>
</evidence>
<evidence type="ECO:0000256" key="1">
    <source>
        <dbReference type="PROSITE-ProRule" id="PRU01005"/>
    </source>
</evidence>
<evidence type="ECO:0000313" key="5">
    <source>
        <dbReference type="Proteomes" id="UP000035682"/>
    </source>
</evidence>
<dbReference type="SMART" id="SM00254">
    <property type="entry name" value="ShKT"/>
    <property type="match status" value="2"/>
</dbReference>
<sequence>MHYFTFWTIVFIYLIIVPVTESGNSKICDANTPCDAGLVCLKDITRGLDSSTGNFCGQPCTPLTVANDCGAGETCDQIKDITDADTLSCVKSVFCLTDDFCQSLNPDKPTCNLFTLKCVGTDTNTVSTTEVTTTKRISTTPACEDSVVGGAYDCKSHQDRCKDPLWLDLMRDKCKKTCGFCGTVTGGTTAPCKDLLSDCSKNSHLCKNSHYITFMKEKCRATCGFC</sequence>
<dbReference type="PANTHER" id="PTHR46219:SF15">
    <property type="entry name" value="SHKT DOMAIN-CONTAINING PROTEIN"/>
    <property type="match status" value="1"/>
</dbReference>
<dbReference type="Proteomes" id="UP000035682">
    <property type="component" value="Unplaced"/>
</dbReference>
<feature type="signal peptide" evidence="2">
    <location>
        <begin position="1"/>
        <end position="22"/>
    </location>
</feature>
<evidence type="ECO:0000256" key="2">
    <source>
        <dbReference type="SAM" id="SignalP"/>
    </source>
</evidence>
<proteinExistence type="predicted"/>
<feature type="disulfide bond" evidence="1">
    <location>
        <begin position="192"/>
        <end position="226"/>
    </location>
</feature>
<dbReference type="Gene3D" id="1.10.10.1940">
    <property type="match status" value="2"/>
</dbReference>
<accession>A0A090MXS9</accession>
<protein>
    <submittedName>
        <fullName evidence="4 6">ShKT domain-containing protein</fullName>
    </submittedName>
</protein>
<feature type="chain" id="PRO_5015031360" evidence="2">
    <location>
        <begin position="23"/>
        <end position="226"/>
    </location>
</feature>
<organism evidence="4">
    <name type="scientific">Strongyloides ratti</name>
    <name type="common">Parasitic roundworm</name>
    <dbReference type="NCBI Taxonomy" id="34506"/>
    <lineage>
        <taxon>Eukaryota</taxon>
        <taxon>Metazoa</taxon>
        <taxon>Ecdysozoa</taxon>
        <taxon>Nematoda</taxon>
        <taxon>Chromadorea</taxon>
        <taxon>Rhabditida</taxon>
        <taxon>Tylenchina</taxon>
        <taxon>Panagrolaimomorpha</taxon>
        <taxon>Strongyloidoidea</taxon>
        <taxon>Strongyloididae</taxon>
        <taxon>Strongyloides</taxon>
    </lineage>
</organism>
<dbReference type="OrthoDB" id="5813795at2759"/>
<gene>
    <name evidence="4 6 7" type="ORF">SRAE_2000063800</name>
</gene>
<evidence type="ECO:0000313" key="6">
    <source>
        <dbReference type="WBParaSite" id="SRAE_2000063800.1"/>
    </source>
</evidence>
<feature type="domain" description="ShKT" evidence="3">
    <location>
        <begin position="143"/>
        <end position="181"/>
    </location>
</feature>
<dbReference type="WBParaSite" id="SRAE_2000063800.1">
    <property type="protein sequence ID" value="SRAE_2000063800.1"/>
    <property type="gene ID" value="WBGene00260834"/>
</dbReference>
<dbReference type="RefSeq" id="XP_024505164.1">
    <property type="nucleotide sequence ID" value="XM_024651492.1"/>
</dbReference>
<reference evidence="6" key="2">
    <citation type="submission" date="2020-12" db="UniProtKB">
        <authorList>
            <consortium name="WormBaseParasite"/>
        </authorList>
    </citation>
    <scope>IDENTIFICATION</scope>
</reference>
<dbReference type="CTD" id="36378328"/>
<name>A0A090MXS9_STRRB</name>
<reference evidence="4 5" key="1">
    <citation type="submission" date="2014-09" db="EMBL/GenBank/DDBJ databases">
        <authorList>
            <person name="Martin A.A."/>
        </authorList>
    </citation>
    <scope>NUCLEOTIDE SEQUENCE</scope>
    <source>
        <strain evidence="5">ED321</strain>
        <strain evidence="4">ED321 Heterogonic</strain>
    </source>
</reference>
<feature type="domain" description="ShKT" evidence="3">
    <location>
        <begin position="192"/>
        <end position="226"/>
    </location>
</feature>
<keyword evidence="2" id="KW-0732">Signal</keyword>
<keyword evidence="1" id="KW-1015">Disulfide bond</keyword>
<comment type="caution">
    <text evidence="1">Lacks conserved residue(s) required for the propagation of feature annotation.</text>
</comment>
<dbReference type="PROSITE" id="PS51670">
    <property type="entry name" value="SHKT"/>
    <property type="match status" value="2"/>
</dbReference>
<dbReference type="EMBL" id="LN609529">
    <property type="protein sequence ID" value="CEF65964.1"/>
    <property type="molecule type" value="Genomic_DNA"/>
</dbReference>
<dbReference type="AlphaFoldDB" id="A0A090MXS9"/>
<dbReference type="WormBase" id="SRAE_2000063800">
    <property type="protein sequence ID" value="SRP10547"/>
    <property type="gene ID" value="WBGene00260834"/>
</dbReference>
<keyword evidence="5" id="KW-1185">Reference proteome</keyword>
<dbReference type="STRING" id="34506.A0A090MXS9"/>
<dbReference type="PANTHER" id="PTHR46219">
    <property type="entry name" value="PROTEIN CBG11138"/>
    <property type="match status" value="1"/>
</dbReference>
<dbReference type="InterPro" id="IPR003582">
    <property type="entry name" value="ShKT_dom"/>
</dbReference>